<dbReference type="EMBL" id="AHAT01021562">
    <property type="status" value="NOT_ANNOTATED_CDS"/>
    <property type="molecule type" value="Genomic_DNA"/>
</dbReference>
<feature type="region of interest" description="Disordered" evidence="1">
    <location>
        <begin position="35"/>
        <end position="64"/>
    </location>
</feature>
<dbReference type="AlphaFoldDB" id="W5M3S9"/>
<dbReference type="Proteomes" id="UP000018468">
    <property type="component" value="Linkage group LG21"/>
</dbReference>
<dbReference type="eggNOG" id="ENOG502S6BP">
    <property type="taxonomic scope" value="Eukaryota"/>
</dbReference>
<dbReference type="Bgee" id="ENSLOCG00000002585">
    <property type="expression patterns" value="Expressed in camera-type eye and 13 other cell types or tissues"/>
</dbReference>
<dbReference type="STRING" id="7918.ENSLOCP00000003037"/>
<reference evidence="3" key="1">
    <citation type="submission" date="2011-12" db="EMBL/GenBank/DDBJ databases">
        <title>The Draft Genome of Lepisosteus oculatus.</title>
        <authorList>
            <consortium name="The Broad Institute Genome Assembly &amp; Analysis Group"/>
            <consortium name="Computational R&amp;D Group"/>
            <consortium name="and Sequencing Platform"/>
            <person name="Di Palma F."/>
            <person name="Alfoldi J."/>
            <person name="Johnson J."/>
            <person name="Berlin A."/>
            <person name="Gnerre S."/>
            <person name="Jaffe D."/>
            <person name="MacCallum I."/>
            <person name="Young S."/>
            <person name="Walker B.J."/>
            <person name="Lander E.S."/>
            <person name="Lindblad-Toh K."/>
        </authorList>
    </citation>
    <scope>NUCLEOTIDE SEQUENCE [LARGE SCALE GENOMIC DNA]</scope>
</reference>
<dbReference type="InParanoid" id="W5M3S9"/>
<accession>W5M3S9</accession>
<organism evidence="2 3">
    <name type="scientific">Lepisosteus oculatus</name>
    <name type="common">Spotted gar</name>
    <dbReference type="NCBI Taxonomy" id="7918"/>
    <lineage>
        <taxon>Eukaryota</taxon>
        <taxon>Metazoa</taxon>
        <taxon>Chordata</taxon>
        <taxon>Craniata</taxon>
        <taxon>Vertebrata</taxon>
        <taxon>Euteleostomi</taxon>
        <taxon>Actinopterygii</taxon>
        <taxon>Neopterygii</taxon>
        <taxon>Holostei</taxon>
        <taxon>Semionotiformes</taxon>
        <taxon>Lepisosteidae</taxon>
        <taxon>Lepisosteus</taxon>
    </lineage>
</organism>
<reference evidence="2" key="2">
    <citation type="submission" date="2025-08" db="UniProtKB">
        <authorList>
            <consortium name="Ensembl"/>
        </authorList>
    </citation>
    <scope>IDENTIFICATION</scope>
</reference>
<dbReference type="HOGENOM" id="CLU_1937407_0_0_1"/>
<protein>
    <submittedName>
        <fullName evidence="2">Uncharacterized protein</fullName>
    </submittedName>
</protein>
<proteinExistence type="predicted"/>
<keyword evidence="3" id="KW-1185">Reference proteome</keyword>
<evidence type="ECO:0000313" key="3">
    <source>
        <dbReference type="Proteomes" id="UP000018468"/>
    </source>
</evidence>
<reference evidence="2" key="3">
    <citation type="submission" date="2025-09" db="UniProtKB">
        <authorList>
            <consortium name="Ensembl"/>
        </authorList>
    </citation>
    <scope>IDENTIFICATION</scope>
</reference>
<sequence length="130" mass="13455">MFGGEDDDGDFLSPTGGAKLASLFGMDQAAIRGNESFQYTAPKQPKKASAHAGPPSQKPAPPPEAPAVLLATAVLAFRYVTGQYVKQGKLGAAVLGNHASREVRGACRPGLVFRTGSLLRQPGCPPNAPL</sequence>
<dbReference type="PANTHER" id="PTHR44927:SF1">
    <property type="entry name" value="FK506-BINDING PROTEIN 15"/>
    <property type="match status" value="1"/>
</dbReference>
<evidence type="ECO:0000313" key="2">
    <source>
        <dbReference type="Ensembl" id="ENSLOCP00000003037.1"/>
    </source>
</evidence>
<dbReference type="PANTHER" id="PTHR44927">
    <property type="entry name" value="FK506-BINDING PROTEIN 15"/>
    <property type="match status" value="1"/>
</dbReference>
<evidence type="ECO:0000256" key="1">
    <source>
        <dbReference type="SAM" id="MobiDB-lite"/>
    </source>
</evidence>
<dbReference type="EMBL" id="AHAT01021561">
    <property type="status" value="NOT_ANNOTATED_CDS"/>
    <property type="molecule type" value="Genomic_DNA"/>
</dbReference>
<dbReference type="GeneTree" id="ENSGT01060000251927"/>
<dbReference type="Ensembl" id="ENSLOCT00000003043.1">
    <property type="protein sequence ID" value="ENSLOCP00000003037.1"/>
    <property type="gene ID" value="ENSLOCG00000002585.1"/>
</dbReference>
<name>W5M3S9_LEPOC</name>